<dbReference type="EMBL" id="CP066744">
    <property type="protein sequence ID" value="QQK08547.1"/>
    <property type="molecule type" value="Genomic_DNA"/>
</dbReference>
<proteinExistence type="predicted"/>
<evidence type="ECO:0000313" key="2">
    <source>
        <dbReference type="Proteomes" id="UP000595814"/>
    </source>
</evidence>
<protein>
    <submittedName>
        <fullName evidence="1">Phosphate ABC transporter permease subunit PstC</fullName>
    </submittedName>
</protein>
<gene>
    <name evidence="1" type="primary">pstC</name>
    <name evidence="1" type="ORF">JFY71_03135</name>
</gene>
<reference evidence="1 2" key="1">
    <citation type="journal article" date="2022" name="Int. J. Syst. Evol. Microbiol.">
        <title>Miniphocaeibacter halophilus sp. nov., an ammonium-tolerant acetate-producing bacterium isolated from a biogas system.</title>
        <authorList>
            <person name="Schnurer A."/>
            <person name="Singh A."/>
            <person name="Bi S."/>
            <person name="Qiao W."/>
            <person name="Westerholm M."/>
        </authorList>
    </citation>
    <scope>NUCLEOTIDE SEQUENCE [LARGE SCALE GENOMIC DNA]</scope>
    <source>
        <strain evidence="1 2">AMB_01</strain>
    </source>
</reference>
<organism evidence="1 2">
    <name type="scientific">Miniphocaeibacter halophilus</name>
    <dbReference type="NCBI Taxonomy" id="2931922"/>
    <lineage>
        <taxon>Bacteria</taxon>
        <taxon>Bacillati</taxon>
        <taxon>Bacillota</taxon>
        <taxon>Tissierellia</taxon>
        <taxon>Tissierellales</taxon>
        <taxon>Peptoniphilaceae</taxon>
        <taxon>Miniphocaeibacter</taxon>
    </lineage>
</organism>
<dbReference type="Proteomes" id="UP000595814">
    <property type="component" value="Chromosome"/>
</dbReference>
<name>A0AC61MSL3_9FIRM</name>
<keyword evidence="2" id="KW-1185">Reference proteome</keyword>
<evidence type="ECO:0000313" key="1">
    <source>
        <dbReference type="EMBL" id="QQK08547.1"/>
    </source>
</evidence>
<accession>A0AC61MSL3</accession>
<sequence>MDKEKNKKIFYFKERSFKTIALISTFASIIAVAIICIFIFSNGLPAIKKIGISEFLLGTKWSPTSSPAKFGILPMIISSFYVTLGAIIIGVPTGIFTAVFMAKYCPKKVYSFLSSGISLMAGIPSIIYGFFGLIVVVPIIGGIIGRSGLTMISAIIILGIMILPTIISLSEAAIRAVPRTYYEGAVALGATKERAIFTVVLPAAKSGIISAIILGIGRAIGETMAVILVAGGQPRLPRGLFRGVRTMTMNIVLEMGYAADLHREALIATGAVLFIFILLINLLFVISKRRNKNEN</sequence>